<dbReference type="PRINTS" id="PR01776">
    <property type="entry name" value="HPOMPFAMILY"/>
</dbReference>
<proteinExistence type="predicted"/>
<gene>
    <name evidence="1" type="primary">homA</name>
</gene>
<accession>A9XT66</accession>
<dbReference type="EMBL" id="EF648352">
    <property type="protein sequence ID" value="ABV44132.1"/>
    <property type="molecule type" value="Genomic_DNA"/>
</dbReference>
<organism evidence="1">
    <name type="scientific">Helicobacter pylori</name>
    <name type="common">Campylobacter pylori</name>
    <dbReference type="NCBI Taxonomy" id="210"/>
    <lineage>
        <taxon>Bacteria</taxon>
        <taxon>Pseudomonadati</taxon>
        <taxon>Campylobacterota</taxon>
        <taxon>Epsilonproteobacteria</taxon>
        <taxon>Campylobacterales</taxon>
        <taxon>Helicobacteraceae</taxon>
        <taxon>Helicobacter</taxon>
    </lineage>
</organism>
<name>A9XT66_HELPX</name>
<protein>
    <submittedName>
        <fullName evidence="1">Putative outer membrane protein</fullName>
    </submittedName>
</protein>
<dbReference type="InterPro" id="IPR002718">
    <property type="entry name" value="OMP_Helicobacter"/>
</dbReference>
<reference evidence="1" key="1">
    <citation type="journal article" date="2010" name="J. Bacteriol.">
        <title>Allelic diversity among Helicobacter pylori outer membrane protein genes homB and homA generated by recombination.</title>
        <authorList>
            <person name="Oleastro M."/>
            <person name="Cordeiro R."/>
            <person name="Menard A."/>
            <person name="Gomes J.P."/>
        </authorList>
    </citation>
    <scope>NUCLEOTIDE SEQUENCE</scope>
    <source>
        <strain evidence="1">41/99B</strain>
    </source>
</reference>
<dbReference type="AlphaFoldDB" id="A9XT66"/>
<sequence>MRKLFIPLLLFSALEANEKNGFFIEAGFETGLLEGTQTQEKRHTTTKNTYATYNYLPTDSVLKRAANLFTNAEAISKLKFSSLSPVRVLYMYNGQLTIENFLPYNLSNVKLSFTDAQGNVIDLGVIETIPKHSKIVLPGEAFDSLKIDPYTLFLPKIEATSTSISDTNTQRVFETLNKIKTDLVVNYRNENKFKDHENHWEAFTPQTAEEFTNLMLNMIAVLDSQSWGDAILNAPFEFTNSSTDCDNDPSKCVNPGVNGLVNSQNKSYVLNKQDIVNKFRNKADLDVVVLKDSGVVGLGSDITPSNNDDGKHYGQLGVVASALDPKKLFGNNLKTINLADLRTILHEFSHTKGYGHNGNMTYQRVPTGQTENGKPKDSDGLPYNVCSLYGGSNQPAFPSNYPNSIYHNCADVPAGFLGVTAAVWQQLINQNALPIDYANLSAQTNYNLNASLNTQDLANSMLSTIQKTFVTSSVTNHYFSSASQSFRSPILGVNAKIGYQNYFNDFIGLAYYSIVKYNYSKALNQKVQQLSYGGGIDLLLDFITTYSNKNSPIGVQTKRNFSSSFGIFGGLRGLYNSYYVLNKVKGSGNLDVATGLNYRYKHSKYSVGISIPLIQRKASVVSSGSDYTNSFVFNEGASHFKVFFNYGWVF</sequence>
<evidence type="ECO:0000313" key="1">
    <source>
        <dbReference type="EMBL" id="ABV44132.1"/>
    </source>
</evidence>